<dbReference type="InterPro" id="IPR000524">
    <property type="entry name" value="Tscrpt_reg_HTH_GntR"/>
</dbReference>
<organism evidence="5">
    <name type="scientific">freshwater metagenome</name>
    <dbReference type="NCBI Taxonomy" id="449393"/>
    <lineage>
        <taxon>unclassified sequences</taxon>
        <taxon>metagenomes</taxon>
        <taxon>ecological metagenomes</taxon>
    </lineage>
</organism>
<dbReference type="SMART" id="SM00895">
    <property type="entry name" value="FCD"/>
    <property type="match status" value="1"/>
</dbReference>
<keyword evidence="1" id="KW-0805">Transcription regulation</keyword>
<evidence type="ECO:0000259" key="4">
    <source>
        <dbReference type="PROSITE" id="PS50949"/>
    </source>
</evidence>
<evidence type="ECO:0000313" key="5">
    <source>
        <dbReference type="EMBL" id="CAB5040192.1"/>
    </source>
</evidence>
<dbReference type="Gene3D" id="1.20.120.530">
    <property type="entry name" value="GntR ligand-binding domain-like"/>
    <property type="match status" value="1"/>
</dbReference>
<dbReference type="InterPro" id="IPR008920">
    <property type="entry name" value="TF_FadR/GntR_C"/>
</dbReference>
<dbReference type="GO" id="GO:0003677">
    <property type="term" value="F:DNA binding"/>
    <property type="evidence" value="ECO:0007669"/>
    <property type="project" value="UniProtKB-KW"/>
</dbReference>
<sequence length="224" mass="25828">MAVGIEGDLSTSHQIANELKNEILSGKYPPGSRLRQEDIASKFRASRSPVREALRMLEADGLINLVANTGAWIAQLTLTECEEMYQIRERTEPLLLRLSIPNLSKAQISKLAELKKDMEKCESTEEFLHIDREFHLCTYSGAKTALLHEMVARLWNTTQHYRRAYSKLLEIDRFQPAHYEHDLLFRAIKSGDVDDGERILFGHIRRTRLELAKHPDVFIKNVEE</sequence>
<dbReference type="PANTHER" id="PTHR43537">
    <property type="entry name" value="TRANSCRIPTIONAL REGULATOR, GNTR FAMILY"/>
    <property type="match status" value="1"/>
</dbReference>
<dbReference type="GO" id="GO:0003700">
    <property type="term" value="F:DNA-binding transcription factor activity"/>
    <property type="evidence" value="ECO:0007669"/>
    <property type="project" value="InterPro"/>
</dbReference>
<evidence type="ECO:0000256" key="1">
    <source>
        <dbReference type="ARBA" id="ARBA00023015"/>
    </source>
</evidence>
<accession>A0A6J7SH67</accession>
<dbReference type="Gene3D" id="1.10.10.10">
    <property type="entry name" value="Winged helix-like DNA-binding domain superfamily/Winged helix DNA-binding domain"/>
    <property type="match status" value="1"/>
</dbReference>
<name>A0A6J7SH67_9ZZZZ</name>
<reference evidence="5" key="1">
    <citation type="submission" date="2020-05" db="EMBL/GenBank/DDBJ databases">
        <authorList>
            <person name="Chiriac C."/>
            <person name="Salcher M."/>
            <person name="Ghai R."/>
            <person name="Kavagutti S V."/>
        </authorList>
    </citation>
    <scope>NUCLEOTIDE SEQUENCE</scope>
</reference>
<dbReference type="EMBL" id="CAFBQB010000018">
    <property type="protein sequence ID" value="CAB5040192.1"/>
    <property type="molecule type" value="Genomic_DNA"/>
</dbReference>
<gene>
    <name evidence="5" type="ORF">UFOPK4248_00238</name>
</gene>
<feature type="domain" description="HTH gntR-type" evidence="4">
    <location>
        <begin position="9"/>
        <end position="76"/>
    </location>
</feature>
<dbReference type="InterPro" id="IPR036390">
    <property type="entry name" value="WH_DNA-bd_sf"/>
</dbReference>
<keyword evidence="2" id="KW-0238">DNA-binding</keyword>
<dbReference type="PROSITE" id="PS50949">
    <property type="entry name" value="HTH_GNTR"/>
    <property type="match status" value="1"/>
</dbReference>
<keyword evidence="3" id="KW-0804">Transcription</keyword>
<protein>
    <submittedName>
        <fullName evidence="5">Unannotated protein</fullName>
    </submittedName>
</protein>
<evidence type="ECO:0000256" key="2">
    <source>
        <dbReference type="ARBA" id="ARBA00023125"/>
    </source>
</evidence>
<dbReference type="PRINTS" id="PR00035">
    <property type="entry name" value="HTHGNTR"/>
</dbReference>
<dbReference type="SUPFAM" id="SSF46785">
    <property type="entry name" value="Winged helix' DNA-binding domain"/>
    <property type="match status" value="1"/>
</dbReference>
<dbReference type="Pfam" id="PF07729">
    <property type="entry name" value="FCD"/>
    <property type="match status" value="1"/>
</dbReference>
<dbReference type="Pfam" id="PF00392">
    <property type="entry name" value="GntR"/>
    <property type="match status" value="1"/>
</dbReference>
<dbReference type="CDD" id="cd07377">
    <property type="entry name" value="WHTH_GntR"/>
    <property type="match status" value="1"/>
</dbReference>
<dbReference type="PANTHER" id="PTHR43537:SF41">
    <property type="entry name" value="TRANSCRIPTIONAL REGULATORY PROTEIN"/>
    <property type="match status" value="1"/>
</dbReference>
<dbReference type="InterPro" id="IPR011711">
    <property type="entry name" value="GntR_C"/>
</dbReference>
<proteinExistence type="predicted"/>
<evidence type="ECO:0000256" key="3">
    <source>
        <dbReference type="ARBA" id="ARBA00023163"/>
    </source>
</evidence>
<dbReference type="AlphaFoldDB" id="A0A6J7SH67"/>
<dbReference type="SMART" id="SM00345">
    <property type="entry name" value="HTH_GNTR"/>
    <property type="match status" value="1"/>
</dbReference>
<dbReference type="InterPro" id="IPR036388">
    <property type="entry name" value="WH-like_DNA-bd_sf"/>
</dbReference>
<dbReference type="SUPFAM" id="SSF48008">
    <property type="entry name" value="GntR ligand-binding domain-like"/>
    <property type="match status" value="1"/>
</dbReference>